<organism evidence="1 2">
    <name type="scientific">Roseibium aggregatum</name>
    <dbReference type="NCBI Taxonomy" id="187304"/>
    <lineage>
        <taxon>Bacteria</taxon>
        <taxon>Pseudomonadati</taxon>
        <taxon>Pseudomonadota</taxon>
        <taxon>Alphaproteobacteria</taxon>
        <taxon>Hyphomicrobiales</taxon>
        <taxon>Stappiaceae</taxon>
        <taxon>Roseibium</taxon>
    </lineage>
</organism>
<evidence type="ECO:0000313" key="1">
    <source>
        <dbReference type="EMBL" id="MBN9668756.1"/>
    </source>
</evidence>
<comment type="caution">
    <text evidence="1">The sequence shown here is derived from an EMBL/GenBank/DDBJ whole genome shotgun (WGS) entry which is preliminary data.</text>
</comment>
<dbReference type="AlphaFoldDB" id="A0A939IYA3"/>
<protein>
    <submittedName>
        <fullName evidence="1">Glycosyltransferase family 4 protein</fullName>
    </submittedName>
</protein>
<proteinExistence type="predicted"/>
<dbReference type="Proteomes" id="UP000664096">
    <property type="component" value="Unassembled WGS sequence"/>
</dbReference>
<accession>A0A939IYA3</accession>
<sequence length="334" mass="37604">MKILFIVAAEGADRCGVSDYTYCLAAALRSLGHEVEVENLRSWSVDSIRHLRRKCAEGGYDAVHVQYPSITAGRSPWFSVFAFLSGKGRLFVTLHEFSIFHAVRKLYLVPYVLRRAGFVFSGDWEKGRFARFFLNFPKKLKVIPIGSNIPPVDEPRAFQDRTVDLIHFGFLIEGKGIEAYLDKVALLRQRGWAGRAVLMGASLDPKGDYFLELKRRTEELNVELKVNLDEAAVSRTLLDARFAVLPYPDGISDKRGSALACLEHGVQVVTRYSEKTPDWMRQATFDFDRWTDLEEVLVSEETGEVLLTASMAEADFTWPAIARAHAEMYGAGTP</sequence>
<evidence type="ECO:0000313" key="2">
    <source>
        <dbReference type="Proteomes" id="UP000664096"/>
    </source>
</evidence>
<dbReference type="CDD" id="cd03801">
    <property type="entry name" value="GT4_PimA-like"/>
    <property type="match status" value="1"/>
</dbReference>
<dbReference type="RefSeq" id="WP_207137957.1">
    <property type="nucleotide sequence ID" value="NZ_JAEKJZ010000001.1"/>
</dbReference>
<reference evidence="1" key="1">
    <citation type="submission" date="2020-12" db="EMBL/GenBank/DDBJ databases">
        <title>Oil enriched cultivation method for isolating marine PHA-producing bacteria.</title>
        <authorList>
            <person name="Zheng W."/>
            <person name="Yu S."/>
            <person name="Huang Y."/>
        </authorList>
    </citation>
    <scope>NUCLEOTIDE SEQUENCE</scope>
    <source>
        <strain evidence="1">SY-2-12</strain>
    </source>
</reference>
<name>A0A939IYA3_9HYPH</name>
<dbReference type="SUPFAM" id="SSF53756">
    <property type="entry name" value="UDP-Glycosyltransferase/glycogen phosphorylase"/>
    <property type="match status" value="1"/>
</dbReference>
<dbReference type="Gene3D" id="3.40.50.2000">
    <property type="entry name" value="Glycogen Phosphorylase B"/>
    <property type="match status" value="1"/>
</dbReference>
<dbReference type="EMBL" id="JAEKJZ010000001">
    <property type="protein sequence ID" value="MBN9668756.1"/>
    <property type="molecule type" value="Genomic_DNA"/>
</dbReference>
<gene>
    <name evidence="1" type="ORF">JF539_00310</name>
</gene>